<evidence type="ECO:0000313" key="1">
    <source>
        <dbReference type="EMBL" id="BBP89138.1"/>
    </source>
</evidence>
<dbReference type="Pfam" id="PF13715">
    <property type="entry name" value="CarbopepD_reg_2"/>
    <property type="match status" value="1"/>
</dbReference>
<dbReference type="InterPro" id="IPR008969">
    <property type="entry name" value="CarboxyPept-like_regulatory"/>
</dbReference>
<dbReference type="Gene3D" id="2.60.40.1120">
    <property type="entry name" value="Carboxypeptidase-like, regulatory domain"/>
    <property type="match status" value="1"/>
</dbReference>
<dbReference type="SUPFAM" id="SSF49464">
    <property type="entry name" value="Carboxypeptidase regulatory domain-like"/>
    <property type="match status" value="1"/>
</dbReference>
<evidence type="ECO:0008006" key="3">
    <source>
        <dbReference type="Google" id="ProtNLM"/>
    </source>
</evidence>
<reference evidence="1 2" key="1">
    <citation type="submission" date="2019-12" db="EMBL/GenBank/DDBJ databases">
        <title>Full genome sequence of a Bacillus safensis strain isolated from commercially available natto in Indonesia.</title>
        <authorList>
            <person name="Yoshida M."/>
            <person name="Uomi M."/>
            <person name="Waturangi D."/>
            <person name="Ekaputri J.J."/>
            <person name="Setiamarga D.H.E."/>
        </authorList>
    </citation>
    <scope>NUCLEOTIDE SEQUENCE [LARGE SCALE GENOMIC DNA]</scope>
    <source>
        <strain evidence="1 2">IDN1</strain>
    </source>
</reference>
<dbReference type="Proteomes" id="UP000464658">
    <property type="component" value="Chromosome"/>
</dbReference>
<evidence type="ECO:0000313" key="2">
    <source>
        <dbReference type="Proteomes" id="UP000464658"/>
    </source>
</evidence>
<accession>A0A5S9M8E3</accession>
<name>A0A5S9M8E3_BACIA</name>
<organism evidence="1 2">
    <name type="scientific">Bacillus safensis</name>
    <dbReference type="NCBI Taxonomy" id="561879"/>
    <lineage>
        <taxon>Bacteria</taxon>
        <taxon>Bacillati</taxon>
        <taxon>Bacillota</taxon>
        <taxon>Bacilli</taxon>
        <taxon>Bacillales</taxon>
        <taxon>Bacillaceae</taxon>
        <taxon>Bacillus</taxon>
    </lineage>
</organism>
<dbReference type="AlphaFoldDB" id="A0A5S9M8E3"/>
<sequence>MKKEKSLDAPSIKALPMKAEISVLESGKSTYTDEATGRYQLSHGAGEFTVKAEAYGFESRTQKVNISANDQAEANFSLQPLEKRTISGTIVNETTGEKSKGCYGLSCRGCES</sequence>
<gene>
    <name evidence="1" type="ORF">BsIDN1_27560</name>
</gene>
<protein>
    <recommendedName>
        <fullName evidence="3">PEGA domain-containing protein</fullName>
    </recommendedName>
</protein>
<proteinExistence type="predicted"/>
<dbReference type="EMBL" id="AP021906">
    <property type="protein sequence ID" value="BBP89138.1"/>
    <property type="molecule type" value="Genomic_DNA"/>
</dbReference>